<dbReference type="InterPro" id="IPR051089">
    <property type="entry name" value="prtT"/>
</dbReference>
<name>A0ABR1TKC1_9PEZI</name>
<evidence type="ECO:0000313" key="8">
    <source>
        <dbReference type="Proteomes" id="UP001446871"/>
    </source>
</evidence>
<sequence length="772" mass="85284">MDRPKSAAVAKWGAACSPCATAKAKCLRSNERSGSKCDRKGLSGPGSSPQKKKAEQALVSAHPVEGKDPRGHAFPILNQVLFSRRTAQLEERLNSLCPPPSRTPPNPADDPHCIPSETFPRPSEPQRATVSPSSSSTPAGTDFSETYQTVPSYYNQYAPPRCICRAPVGESVDSVEDDDVLLSIFVTKLSQSYPFVVLPPGISAQELKATKPFLFIVLRMVASVRHLRSMRAQSFRIMKHIADYMLVRSERSLEMLQAILLVLGWYHYHCMMHSQMSNLSHLATSLCADLGINRPPGLHERTRLHVLNPEQPKARTNDERRALCGAWYVNSCIALSYQRVEQGKYTSYIERCVKELEAANEYETDSLLVQLMRIQRLSDKISCLHNKAENEIELPAIPRAPTSAYLGAFQAELDKFKAHIPRHLRTNRVLTIHMCTATLRLWEPPKMDATVLEDLSNSLTSLSLGAPSTLDFLYRSNAALKAWFECWLSIEVSEYFYLTMPLCGQLINAVMLLSRWFKLSSMDPPNACPPNPPQQPSLQDHRDLSDMIDREDADRPGVPAAALTIKSHILAQPELNLDIVGILRALVARLEGARSALDETQGGVENNIWDLAAKKIGITRLKLERWAEIVSTMGMEGLLTRRHEHDGSASDEEVESGEGQSREEELDSVSRRPLPSAISTATADGPAAMEGVEMGTGNNGASVGTGAWPQPPHTPGLIHTEAWMYDSNMLANNLFDELGLDQNFFYDNNDYGGAILNSLGGAGAGVDQSVYR</sequence>
<keyword evidence="4" id="KW-0804">Transcription</keyword>
<evidence type="ECO:0000256" key="6">
    <source>
        <dbReference type="SAM" id="MobiDB-lite"/>
    </source>
</evidence>
<evidence type="ECO:0000313" key="7">
    <source>
        <dbReference type="EMBL" id="KAK8047101.1"/>
    </source>
</evidence>
<evidence type="ECO:0000256" key="4">
    <source>
        <dbReference type="ARBA" id="ARBA00023163"/>
    </source>
</evidence>
<feature type="region of interest" description="Disordered" evidence="6">
    <location>
        <begin position="94"/>
        <end position="142"/>
    </location>
</feature>
<evidence type="ECO:0000256" key="2">
    <source>
        <dbReference type="ARBA" id="ARBA00023015"/>
    </source>
</evidence>
<proteinExistence type="predicted"/>
<dbReference type="PANTHER" id="PTHR31845">
    <property type="entry name" value="FINGER DOMAIN PROTEIN, PUTATIVE-RELATED"/>
    <property type="match status" value="1"/>
</dbReference>
<feature type="compositionally biased region" description="Pro residues" evidence="6">
    <location>
        <begin position="97"/>
        <end position="108"/>
    </location>
</feature>
<comment type="subcellular location">
    <subcellularLocation>
        <location evidence="1">Nucleus</location>
    </subcellularLocation>
</comment>
<organism evidence="7 8">
    <name type="scientific">Apiospora saccharicola</name>
    <dbReference type="NCBI Taxonomy" id="335842"/>
    <lineage>
        <taxon>Eukaryota</taxon>
        <taxon>Fungi</taxon>
        <taxon>Dikarya</taxon>
        <taxon>Ascomycota</taxon>
        <taxon>Pezizomycotina</taxon>
        <taxon>Sordariomycetes</taxon>
        <taxon>Xylariomycetidae</taxon>
        <taxon>Amphisphaeriales</taxon>
        <taxon>Apiosporaceae</taxon>
        <taxon>Apiospora</taxon>
    </lineage>
</organism>
<protein>
    <recommendedName>
        <fullName evidence="9">Transcription factor domain-containing protein</fullName>
    </recommendedName>
</protein>
<feature type="region of interest" description="Disordered" evidence="6">
    <location>
        <begin position="29"/>
        <end position="72"/>
    </location>
</feature>
<feature type="region of interest" description="Disordered" evidence="6">
    <location>
        <begin position="640"/>
        <end position="684"/>
    </location>
</feature>
<keyword evidence="2" id="KW-0805">Transcription regulation</keyword>
<evidence type="ECO:0000256" key="5">
    <source>
        <dbReference type="ARBA" id="ARBA00023242"/>
    </source>
</evidence>
<gene>
    <name evidence="7" type="ORF">PG996_015165</name>
</gene>
<evidence type="ECO:0008006" key="9">
    <source>
        <dbReference type="Google" id="ProtNLM"/>
    </source>
</evidence>
<feature type="compositionally biased region" description="Basic and acidic residues" evidence="6">
    <location>
        <begin position="29"/>
        <end position="41"/>
    </location>
</feature>
<comment type="caution">
    <text evidence="7">The sequence shown here is derived from an EMBL/GenBank/DDBJ whole genome shotgun (WGS) entry which is preliminary data.</text>
</comment>
<dbReference type="Proteomes" id="UP001446871">
    <property type="component" value="Unassembled WGS sequence"/>
</dbReference>
<dbReference type="CDD" id="cd12148">
    <property type="entry name" value="fungal_TF_MHR"/>
    <property type="match status" value="1"/>
</dbReference>
<keyword evidence="3" id="KW-0238">DNA-binding</keyword>
<dbReference type="EMBL" id="JAQQWM010000009">
    <property type="protein sequence ID" value="KAK8047101.1"/>
    <property type="molecule type" value="Genomic_DNA"/>
</dbReference>
<keyword evidence="5" id="KW-0539">Nucleus</keyword>
<reference evidence="7 8" key="1">
    <citation type="submission" date="2023-01" db="EMBL/GenBank/DDBJ databases">
        <title>Analysis of 21 Apiospora genomes using comparative genomics revels a genus with tremendous synthesis potential of carbohydrate active enzymes and secondary metabolites.</title>
        <authorList>
            <person name="Sorensen T."/>
        </authorList>
    </citation>
    <scope>NUCLEOTIDE SEQUENCE [LARGE SCALE GENOMIC DNA]</scope>
    <source>
        <strain evidence="7 8">CBS 83171</strain>
    </source>
</reference>
<accession>A0ABR1TKC1</accession>
<keyword evidence="8" id="KW-1185">Reference proteome</keyword>
<dbReference type="PANTHER" id="PTHR31845:SF10">
    <property type="entry name" value="ZN(II)2CYS6 TRANSCRIPTION FACTOR (EUROFUNG)"/>
    <property type="match status" value="1"/>
</dbReference>
<evidence type="ECO:0000256" key="1">
    <source>
        <dbReference type="ARBA" id="ARBA00004123"/>
    </source>
</evidence>
<evidence type="ECO:0000256" key="3">
    <source>
        <dbReference type="ARBA" id="ARBA00023125"/>
    </source>
</evidence>